<evidence type="ECO:0000259" key="2">
    <source>
        <dbReference type="Pfam" id="PF12158"/>
    </source>
</evidence>
<dbReference type="eggNOG" id="ENOG5033AVD">
    <property type="taxonomic scope" value="Bacteria"/>
</dbReference>
<dbReference type="AlphaFoldDB" id="A0A062VAJ7"/>
<dbReference type="RefSeq" id="WP_051612689.1">
    <property type="nucleotide sequence ID" value="NZ_ARYM01000023.1"/>
</dbReference>
<comment type="caution">
    <text evidence="3">The sequence shown here is derived from an EMBL/GenBank/DDBJ whole genome shotgun (WGS) entry which is preliminary data.</text>
</comment>
<proteinExistence type="predicted"/>
<dbReference type="InterPro" id="IPR021994">
    <property type="entry name" value="DUF3592"/>
</dbReference>
<evidence type="ECO:0000313" key="4">
    <source>
        <dbReference type="Proteomes" id="UP000027100"/>
    </source>
</evidence>
<name>A0A062VAJ7_9PROT</name>
<dbReference type="EMBL" id="ARYM01000023">
    <property type="protein sequence ID" value="KCZ97205.1"/>
    <property type="molecule type" value="Genomic_DNA"/>
</dbReference>
<dbReference type="PATRIC" id="fig|1280954.3.peg.3214"/>
<feature type="transmembrane region" description="Helical" evidence="1">
    <location>
        <begin position="6"/>
        <end position="25"/>
    </location>
</feature>
<organism evidence="3 4">
    <name type="scientific">Hyphomonas polymorpha PS728</name>
    <dbReference type="NCBI Taxonomy" id="1280954"/>
    <lineage>
        <taxon>Bacteria</taxon>
        <taxon>Pseudomonadati</taxon>
        <taxon>Pseudomonadota</taxon>
        <taxon>Alphaproteobacteria</taxon>
        <taxon>Hyphomonadales</taxon>
        <taxon>Hyphomonadaceae</taxon>
        <taxon>Hyphomonas</taxon>
    </lineage>
</organism>
<keyword evidence="1" id="KW-0472">Membrane</keyword>
<feature type="transmembrane region" description="Helical" evidence="1">
    <location>
        <begin position="138"/>
        <end position="158"/>
    </location>
</feature>
<dbReference type="STRING" id="1280954.HPO_15923"/>
<keyword evidence="4" id="KW-1185">Reference proteome</keyword>
<dbReference type="Proteomes" id="UP000027100">
    <property type="component" value="Unassembled WGS sequence"/>
</dbReference>
<keyword evidence="1" id="KW-1133">Transmembrane helix</keyword>
<accession>A0A062VAJ7</accession>
<sequence>MRWIFVLMFGGLGVMLVYVGVTQYFSQKRIAANARPIQVEIIRSDVTRSESKDRDRSLTRSTSTISWSPNVRFRYVVNGTTYESDMLRPNIIGTSYASQAEAAAVIAPYLVGAKVLAYVDDRHPDKAFLILEEGAGPVVFMLVGPLALTAAYLAFRFLP</sequence>
<protein>
    <recommendedName>
        <fullName evidence="2">DUF3592 domain-containing protein</fullName>
    </recommendedName>
</protein>
<reference evidence="3 4" key="1">
    <citation type="journal article" date="2014" name="Antonie Van Leeuwenhoek">
        <title>Hyphomonas beringensis sp. nov. and Hyphomonas chukchiensis sp. nov., isolated from surface seawater of the Bering Sea and Chukchi Sea.</title>
        <authorList>
            <person name="Li C."/>
            <person name="Lai Q."/>
            <person name="Li G."/>
            <person name="Dong C."/>
            <person name="Wang J."/>
            <person name="Liao Y."/>
            <person name="Shao Z."/>
        </authorList>
    </citation>
    <scope>NUCLEOTIDE SEQUENCE [LARGE SCALE GENOMIC DNA]</scope>
    <source>
        <strain evidence="3 4">PS728</strain>
    </source>
</reference>
<feature type="domain" description="DUF3592" evidence="2">
    <location>
        <begin position="47"/>
        <end position="130"/>
    </location>
</feature>
<evidence type="ECO:0000313" key="3">
    <source>
        <dbReference type="EMBL" id="KCZ97205.1"/>
    </source>
</evidence>
<gene>
    <name evidence="3" type="ORF">HPO_15923</name>
</gene>
<keyword evidence="1" id="KW-0812">Transmembrane</keyword>
<evidence type="ECO:0000256" key="1">
    <source>
        <dbReference type="SAM" id="Phobius"/>
    </source>
</evidence>
<dbReference type="Pfam" id="PF12158">
    <property type="entry name" value="DUF3592"/>
    <property type="match status" value="1"/>
</dbReference>
<dbReference type="OrthoDB" id="4750277at2"/>